<comment type="similarity">
    <text evidence="1">Belongs to the outer membrane factor (OMF) (TC 1.B.17) family.</text>
</comment>
<protein>
    <submittedName>
        <fullName evidence="4">TolC family protein</fullName>
    </submittedName>
</protein>
<comment type="caution">
    <text evidence="4">The sequence shown here is derived from an EMBL/GenBank/DDBJ whole genome shotgun (WGS) entry which is preliminary data.</text>
</comment>
<dbReference type="PANTHER" id="PTHR30203">
    <property type="entry name" value="OUTER MEMBRANE CATION EFFLUX PROTEIN"/>
    <property type="match status" value="1"/>
</dbReference>
<evidence type="ECO:0000256" key="3">
    <source>
        <dbReference type="SAM" id="SignalP"/>
    </source>
</evidence>
<organism evidence="4 5">
    <name type="scientific">Terriglobus aquaticus</name>
    <dbReference type="NCBI Taxonomy" id="940139"/>
    <lineage>
        <taxon>Bacteria</taxon>
        <taxon>Pseudomonadati</taxon>
        <taxon>Acidobacteriota</taxon>
        <taxon>Terriglobia</taxon>
        <taxon>Terriglobales</taxon>
        <taxon>Acidobacteriaceae</taxon>
        <taxon>Terriglobus</taxon>
    </lineage>
</organism>
<feature type="chain" id="PRO_5045341958" evidence="3">
    <location>
        <begin position="25"/>
        <end position="529"/>
    </location>
</feature>
<dbReference type="InterPro" id="IPR010131">
    <property type="entry name" value="MdtP/NodT-like"/>
</dbReference>
<keyword evidence="3" id="KW-0732">Signal</keyword>
<keyword evidence="5" id="KW-1185">Reference proteome</keyword>
<dbReference type="Pfam" id="PF02321">
    <property type="entry name" value="OEP"/>
    <property type="match status" value="2"/>
</dbReference>
<proteinExistence type="inferred from homology"/>
<evidence type="ECO:0000313" key="5">
    <source>
        <dbReference type="Proteomes" id="UP001634747"/>
    </source>
</evidence>
<name>A0ABW9KNP6_9BACT</name>
<sequence length="529" mass="56271">MRTKAIAYQFALAAVVLLPLSAVAQMHMPMPDSPEHAKPSPAVASPVPGASSARKRSQAPRREAVPEMPFGRLADGDTSTATRPVPAVPMPSGSQGEGGGAKGDSGFSERPMPDLLADAKARDRRPLQWFTDQAARNNPTLREAEAQVRRLRAEAKQAALWQNPEIGYEADHVRGGSYAGGEQGGYVQQTIPLAGQRSSARAAIDAQARAAEIVSAGQARRVESAVQQAFYAALAAEREVELREQVAELAADNAVALHQYANVGQADAPDVLGSEIEREQAQLELAAAQRSYRKAFALLAAVSGDANLPVSLLEGDLEGVPVLPDDSAQSAAAGSPMLQAAQQQAVARAAAIRSERAQAWPQLTLKAGLQQDNEPLDPSLRRVGVVGIAQAGITLPLWNRNQGAVAAAAARQSVAQAEVARAQLMLRMQAEQAVQDYANAMTQAQRYREDLLPRAQRSVELYDAKYAAMAAAYPQRVAAHRMVLQLQLEYTQQLAAAWRSAVVLQHGLLQDGLSAPGTMPSEANSAPDR</sequence>
<feature type="compositionally biased region" description="Low complexity" evidence="2">
    <location>
        <begin position="39"/>
        <end position="52"/>
    </location>
</feature>
<evidence type="ECO:0000256" key="1">
    <source>
        <dbReference type="ARBA" id="ARBA00007613"/>
    </source>
</evidence>
<dbReference type="Gene3D" id="1.20.1600.10">
    <property type="entry name" value="Outer membrane efflux proteins (OEP)"/>
    <property type="match status" value="1"/>
</dbReference>
<dbReference type="Proteomes" id="UP001634747">
    <property type="component" value="Unassembled WGS sequence"/>
</dbReference>
<dbReference type="SUPFAM" id="SSF56954">
    <property type="entry name" value="Outer membrane efflux proteins (OEP)"/>
    <property type="match status" value="1"/>
</dbReference>
<dbReference type="RefSeq" id="WP_263411985.1">
    <property type="nucleotide sequence ID" value="NZ_BAABBH010000001.1"/>
</dbReference>
<dbReference type="PANTHER" id="PTHR30203:SF24">
    <property type="entry name" value="BLR4935 PROTEIN"/>
    <property type="match status" value="1"/>
</dbReference>
<dbReference type="EMBL" id="JBJYXY010000001">
    <property type="protein sequence ID" value="MFN2976540.1"/>
    <property type="molecule type" value="Genomic_DNA"/>
</dbReference>
<evidence type="ECO:0000256" key="2">
    <source>
        <dbReference type="SAM" id="MobiDB-lite"/>
    </source>
</evidence>
<feature type="signal peptide" evidence="3">
    <location>
        <begin position="1"/>
        <end position="24"/>
    </location>
</feature>
<feature type="region of interest" description="Disordered" evidence="2">
    <location>
        <begin position="29"/>
        <end position="112"/>
    </location>
</feature>
<dbReference type="InterPro" id="IPR003423">
    <property type="entry name" value="OMP_efflux"/>
</dbReference>
<gene>
    <name evidence="4" type="ORF">ACK2TP_12270</name>
</gene>
<accession>A0ABW9KNP6</accession>
<reference evidence="4 5" key="1">
    <citation type="submission" date="2024-12" db="EMBL/GenBank/DDBJ databases">
        <authorList>
            <person name="Lee Y."/>
        </authorList>
    </citation>
    <scope>NUCLEOTIDE SEQUENCE [LARGE SCALE GENOMIC DNA]</scope>
    <source>
        <strain evidence="4 5">03SUJ4</strain>
    </source>
</reference>
<evidence type="ECO:0000313" key="4">
    <source>
        <dbReference type="EMBL" id="MFN2976540.1"/>
    </source>
</evidence>